<dbReference type="RefSeq" id="WP_067375765.1">
    <property type="nucleotide sequence ID" value="NZ_BDQI01000023.1"/>
</dbReference>
<dbReference type="AlphaFoldDB" id="A0A250VP66"/>
<dbReference type="Proteomes" id="UP000217446">
    <property type="component" value="Unassembled WGS sequence"/>
</dbReference>
<accession>A0A250VP66</accession>
<dbReference type="STRING" id="1963.AQJ27_31035"/>
<evidence type="ECO:0000313" key="3">
    <source>
        <dbReference type="Proteomes" id="UP000217446"/>
    </source>
</evidence>
<evidence type="ECO:0000256" key="1">
    <source>
        <dbReference type="SAM" id="MobiDB-lite"/>
    </source>
</evidence>
<gene>
    <name evidence="2" type="ORF">SO3561_07585</name>
</gene>
<name>A0A250VP66_STROL</name>
<dbReference type="SUPFAM" id="SSF56112">
    <property type="entry name" value="Protein kinase-like (PK-like)"/>
    <property type="match status" value="1"/>
</dbReference>
<dbReference type="EMBL" id="BDQI01000023">
    <property type="protein sequence ID" value="GAX56018.1"/>
    <property type="molecule type" value="Genomic_DNA"/>
</dbReference>
<comment type="caution">
    <text evidence="2">The sequence shown here is derived from an EMBL/GenBank/DDBJ whole genome shotgun (WGS) entry which is preliminary data.</text>
</comment>
<sequence>MREVDQLDAEGGEILRVEVREILGTPADRAVFEPLVHNLKNGVTGGVWRVTAGDRSVVLKVLTRGKGTGGSWDASDDPRHWNFWRREAHVYESGLARSWQPWGITAPRLLASVDRPDGDVALWLEDVPGESGRTWSIARHAEHARRLGAAHGAALTQGADSAHGTHGADDTHGADGIHGTHGAAPGWDRPWLSRRFLRDYISARTVGQELLDDDAAWRHPLVRDHFPAGVREAMVRLRQDREWFLGIMESLPRVFSHLDQWPASVVSHGPDSALIDWAFAGDGALGEDLGNYIPDTVWDLFLPAARLPELAAAAYGAHVHGLRESGWRGDERLVRLGMCASAVKYDWLAPLMLARAGEARQLDYGGKREVAAERRYRERGSAFVFLAGWAAEARELAPLLGFPPAPTGR</sequence>
<proteinExistence type="predicted"/>
<feature type="region of interest" description="Disordered" evidence="1">
    <location>
        <begin position="159"/>
        <end position="182"/>
    </location>
</feature>
<evidence type="ECO:0000313" key="2">
    <source>
        <dbReference type="EMBL" id="GAX56018.1"/>
    </source>
</evidence>
<organism evidence="2 3">
    <name type="scientific">Streptomyces olivochromogenes</name>
    <dbReference type="NCBI Taxonomy" id="1963"/>
    <lineage>
        <taxon>Bacteria</taxon>
        <taxon>Bacillati</taxon>
        <taxon>Actinomycetota</taxon>
        <taxon>Actinomycetes</taxon>
        <taxon>Kitasatosporales</taxon>
        <taxon>Streptomycetaceae</taxon>
        <taxon>Streptomyces</taxon>
    </lineage>
</organism>
<protein>
    <recommendedName>
        <fullName evidence="4">Aminoglycoside phosphotransferase</fullName>
    </recommendedName>
</protein>
<evidence type="ECO:0008006" key="4">
    <source>
        <dbReference type="Google" id="ProtNLM"/>
    </source>
</evidence>
<keyword evidence="3" id="KW-1185">Reference proteome</keyword>
<reference evidence="3" key="1">
    <citation type="submission" date="2017-05" db="EMBL/GenBank/DDBJ databases">
        <title>Streptomyces olivochromogenes NBRC 3561 whole genome shotgun sequence.</title>
        <authorList>
            <person name="Dohra H."/>
            <person name="Kodani S."/>
        </authorList>
    </citation>
    <scope>NUCLEOTIDE SEQUENCE [LARGE SCALE GENOMIC DNA]</scope>
    <source>
        <strain evidence="3">NBRC 3561</strain>
    </source>
</reference>
<dbReference type="InterPro" id="IPR011009">
    <property type="entry name" value="Kinase-like_dom_sf"/>
</dbReference>
<feature type="compositionally biased region" description="Basic and acidic residues" evidence="1">
    <location>
        <begin position="166"/>
        <end position="175"/>
    </location>
</feature>